<proteinExistence type="predicted"/>
<feature type="compositionally biased region" description="Low complexity" evidence="2">
    <location>
        <begin position="209"/>
        <end position="238"/>
    </location>
</feature>
<feature type="coiled-coil region" evidence="1">
    <location>
        <begin position="267"/>
        <end position="294"/>
    </location>
</feature>
<feature type="region of interest" description="Disordered" evidence="2">
    <location>
        <begin position="574"/>
        <end position="609"/>
    </location>
</feature>
<name>A0ABQ5II32_9ASTR</name>
<protein>
    <submittedName>
        <fullName evidence="3">Uncharacterized protein</fullName>
    </submittedName>
</protein>
<feature type="compositionally biased region" description="Basic and acidic residues" evidence="2">
    <location>
        <begin position="1055"/>
        <end position="1080"/>
    </location>
</feature>
<feature type="compositionally biased region" description="Basic and acidic residues" evidence="2">
    <location>
        <begin position="742"/>
        <end position="758"/>
    </location>
</feature>
<keyword evidence="1" id="KW-0175">Coiled coil</keyword>
<sequence>MLSRKLEVDHQSDIGYELIRYVDMLYKFRGFVSCKGILGVYKEILVSTKCSSEVGTLRYLSLVVPLKKVGDKAVHKELGDRMERVATTASSLEAEQDSGHHETEEIDGIGTKLCEIVRKRIERTTTTRTNANGEVELTATIDGQEKTLTEASLRRHLKLEDNGGVTTLPNSEIFEQLVLMGNMKMASKGYSGVDIPLFSTMITPPSPSLSPSRITSSPSLSPQTHLSSSQPPITQPTPDAEEPVSMPHDSPLQSVHLLERAEGSMQQNELTNLVTKLTDRVAVLENDLQQTKKLYSSAFTKLILRVKKLEKQVKTTKARRRARIVVLEEEDALEDSSKQGRKISDIDQDPTISLEKKSDDTEILLEEQEPTEFVEDFGSGEKGKKEVSTADVPVNTVDVPVSTARPFSEVSTAAGRIQERLRHEEAIRLQEQINEEERQRISRDEKIARQLQEQIDIAEKEKVIDEAEESHDIDWSDPAVIRYHSLQNRPRSVAEERKNMCIYLMNQGGYKMSYFKGMSYEEIRPLFERLWDQNHTFVPKDSEMEKEVMKIHGFDLQQESTQKNEEIKIEKDVLESSKKAGGRRKRSLTRKRGRETLSEESAKKQKLEEDTEKEELQVYLNIVSEDEGLDVESLATKYPMVDWETQIIGNKYYYQIKRADGSVKHYNLFSAMLYDFDRQYVLELYRLVKERFQTGSPDGYDLLLWGDLKTMIEPNEEDEKKQPRRKQRKDTEVPQPSGPTEHVADKTINEENVSKHSNDPLLSGEDSIKLNELMELCTTLQSRVLALETTKTNQALKIDSLKRRVKNLEKKASKRTHKLKRLYKVGLSDKVISFEDKDEDITLDSTHFDTDPDMFGVHDLDGDEVFVETEDPVVNAAITTSTIPVSAAKDLSDVDMTLAQALAELKNAKPKAVTTAATTTTTVVTRPKAKGLVIQEQEQISTPTPIDCKRKKEANVALIAQWNDIQDKVETDYELAQRLQAEEQEELTTEEKSKLFVQLLEKRRKHFAAKRAKERRNIPPTKAQQRKLFDKAMKGVNTFVDMDTELVEGSKKAEAEVMEESSMKDKAETTQESSSKRAVPDDGDDVTIKATPLSIKSPTIVDYKIYKEVKKSFFQIIRADGNSQMYLTFTKMLKNFNREDLEVLWGIVKARFKKTELVNYMDKFLHLNLKTMFEHHVEDNVWKEQQGLVKVLNWKLFDSCEVHCVTMQSLPYYLLAKKMYPLTKHTLHQMFNDVKLQVDYECEMAYELLRLVKKRLKEGYVPE</sequence>
<feature type="region of interest" description="Disordered" evidence="2">
    <location>
        <begin position="714"/>
        <end position="762"/>
    </location>
</feature>
<feature type="region of interest" description="Disordered" evidence="2">
    <location>
        <begin position="205"/>
        <end position="250"/>
    </location>
</feature>
<feature type="coiled-coil region" evidence="1">
    <location>
        <begin position="791"/>
        <end position="818"/>
    </location>
</feature>
<dbReference type="Proteomes" id="UP001151760">
    <property type="component" value="Unassembled WGS sequence"/>
</dbReference>
<gene>
    <name evidence="3" type="ORF">Tco_1109713</name>
</gene>
<keyword evidence="4" id="KW-1185">Reference proteome</keyword>
<feature type="compositionally biased region" description="Basic and acidic residues" evidence="2">
    <location>
        <begin position="594"/>
        <end position="608"/>
    </location>
</feature>
<evidence type="ECO:0000313" key="4">
    <source>
        <dbReference type="Proteomes" id="UP001151760"/>
    </source>
</evidence>
<evidence type="ECO:0000256" key="1">
    <source>
        <dbReference type="SAM" id="Coils"/>
    </source>
</evidence>
<reference evidence="3" key="2">
    <citation type="submission" date="2022-01" db="EMBL/GenBank/DDBJ databases">
        <authorList>
            <person name="Yamashiro T."/>
            <person name="Shiraishi A."/>
            <person name="Satake H."/>
            <person name="Nakayama K."/>
        </authorList>
    </citation>
    <scope>NUCLEOTIDE SEQUENCE</scope>
</reference>
<accession>A0ABQ5II32</accession>
<organism evidence="3 4">
    <name type="scientific">Tanacetum coccineum</name>
    <dbReference type="NCBI Taxonomy" id="301880"/>
    <lineage>
        <taxon>Eukaryota</taxon>
        <taxon>Viridiplantae</taxon>
        <taxon>Streptophyta</taxon>
        <taxon>Embryophyta</taxon>
        <taxon>Tracheophyta</taxon>
        <taxon>Spermatophyta</taxon>
        <taxon>Magnoliopsida</taxon>
        <taxon>eudicotyledons</taxon>
        <taxon>Gunneridae</taxon>
        <taxon>Pentapetalae</taxon>
        <taxon>asterids</taxon>
        <taxon>campanulids</taxon>
        <taxon>Asterales</taxon>
        <taxon>Asteraceae</taxon>
        <taxon>Asteroideae</taxon>
        <taxon>Anthemideae</taxon>
        <taxon>Anthemidinae</taxon>
        <taxon>Tanacetum</taxon>
    </lineage>
</organism>
<evidence type="ECO:0000256" key="2">
    <source>
        <dbReference type="SAM" id="MobiDB-lite"/>
    </source>
</evidence>
<feature type="coiled-coil region" evidence="1">
    <location>
        <begin position="434"/>
        <end position="468"/>
    </location>
</feature>
<dbReference type="EMBL" id="BQNB010020766">
    <property type="protein sequence ID" value="GJT99374.1"/>
    <property type="molecule type" value="Genomic_DNA"/>
</dbReference>
<feature type="region of interest" description="Disordered" evidence="2">
    <location>
        <begin position="1055"/>
        <end position="1083"/>
    </location>
</feature>
<feature type="compositionally biased region" description="Basic residues" evidence="2">
    <location>
        <begin position="580"/>
        <end position="593"/>
    </location>
</feature>
<reference evidence="3" key="1">
    <citation type="journal article" date="2022" name="Int. J. Mol. Sci.">
        <title>Draft Genome of Tanacetum Coccineum: Genomic Comparison of Closely Related Tanacetum-Family Plants.</title>
        <authorList>
            <person name="Yamashiro T."/>
            <person name="Shiraishi A."/>
            <person name="Nakayama K."/>
            <person name="Satake H."/>
        </authorList>
    </citation>
    <scope>NUCLEOTIDE SEQUENCE</scope>
</reference>
<comment type="caution">
    <text evidence="3">The sequence shown here is derived from an EMBL/GenBank/DDBJ whole genome shotgun (WGS) entry which is preliminary data.</text>
</comment>
<evidence type="ECO:0000313" key="3">
    <source>
        <dbReference type="EMBL" id="GJT99374.1"/>
    </source>
</evidence>